<dbReference type="Proteomes" id="UP000186817">
    <property type="component" value="Unassembled WGS sequence"/>
</dbReference>
<evidence type="ECO:0000256" key="1">
    <source>
        <dbReference type="SAM" id="Coils"/>
    </source>
</evidence>
<keyword evidence="3" id="KW-0732">Signal</keyword>
<evidence type="ECO:0000313" key="4">
    <source>
        <dbReference type="EMBL" id="OLP92725.1"/>
    </source>
</evidence>
<keyword evidence="1" id="KW-0175">Coiled coil</keyword>
<organism evidence="4 5">
    <name type="scientific">Symbiodinium microadriaticum</name>
    <name type="common">Dinoflagellate</name>
    <name type="synonym">Zooxanthella microadriatica</name>
    <dbReference type="NCBI Taxonomy" id="2951"/>
    <lineage>
        <taxon>Eukaryota</taxon>
        <taxon>Sar</taxon>
        <taxon>Alveolata</taxon>
        <taxon>Dinophyceae</taxon>
        <taxon>Suessiales</taxon>
        <taxon>Symbiodiniaceae</taxon>
        <taxon>Symbiodinium</taxon>
    </lineage>
</organism>
<reference evidence="4 5" key="1">
    <citation type="submission" date="2016-02" db="EMBL/GenBank/DDBJ databases">
        <title>Genome analysis of coral dinoflagellate symbionts highlights evolutionary adaptations to a symbiotic lifestyle.</title>
        <authorList>
            <person name="Aranda M."/>
            <person name="Li Y."/>
            <person name="Liew Y.J."/>
            <person name="Baumgarten S."/>
            <person name="Simakov O."/>
            <person name="Wilson M."/>
            <person name="Piel J."/>
            <person name="Ashoor H."/>
            <person name="Bougouffa S."/>
            <person name="Bajic V.B."/>
            <person name="Ryu T."/>
            <person name="Ravasi T."/>
            <person name="Bayer T."/>
            <person name="Micklem G."/>
            <person name="Kim H."/>
            <person name="Bhak J."/>
            <person name="Lajeunesse T.C."/>
            <person name="Voolstra C.R."/>
        </authorList>
    </citation>
    <scope>NUCLEOTIDE SEQUENCE [LARGE SCALE GENOMIC DNA]</scope>
    <source>
        <strain evidence="4 5">CCMP2467</strain>
    </source>
</reference>
<keyword evidence="5" id="KW-1185">Reference proteome</keyword>
<comment type="caution">
    <text evidence="4">The sequence shown here is derived from an EMBL/GenBank/DDBJ whole genome shotgun (WGS) entry which is preliminary data.</text>
</comment>
<name>A0A1Q9DC90_SYMMI</name>
<sequence>MKQDMFLRLFFACALCPVGGAMKAGSLSGRSKDAGGPSPAPATSVEENFTEAMIDNMQHDAEQAKDMPEPESDGKEAGGELGMGELAKNLEFLMLKETSVELLEEKTQKQEQELQKCMEEKTGPKPSPSLVEIKALNEERAQRAQTVLEKVLRKHERQRETRQFVTPVSLEQQEQDSSRWNPADWIKEAVEKAVSKVADHLAGSCPIVPPLAYASEDGFGINLGTQKCTVTLAGKTIPLVNIQLGHIYQAWPEHIKTAITIGVNFKDCAVIAAHGTSLADRKKRLFGCFADAIVASNPVLSMSYALFRDLWKCNGKKWMNPRDNSREIVSCLGTLAKPFFEAVEACDGANAGTMDLGSAQAIAICMGNNLINYVPPFTFLNKIGDIVGDMIEGFARLAAGLMKQVLSKGQALIQQAVSTKFPSVGDGPLVHHESSNLMIYTHSAPKKRGMSALQEEEGPDGLGWSFGADKSHQQTRLVTQFHGHEVDTSSCLAFAPKSKHGHNGQATEADWQVQDPNDFVPLEPWAVPCGNAWMKDNADKWQGGVNIEVMPKKWAEILTTICWPKTRPGGLDLSILKTEIKSHGITLFSRTLRLTKRFGDGNAFFPHNVHASTSTWKKKNIPRAAMSRTKLLQTDQGLNHSGHSEDKHEEEEEDAEEDESLWEWQADPEDLYLASGNFTDDGLNLTSELHGHAAAHHLGLLQEAAEAQGIFELFNLQRGNSDLVSFRFRAVLEAGPASVDCAQRAFLSSSEDQMWQDNSAWLPGLT</sequence>
<accession>A0A1Q9DC90</accession>
<dbReference type="EMBL" id="LSRX01000609">
    <property type="protein sequence ID" value="OLP92725.1"/>
    <property type="molecule type" value="Genomic_DNA"/>
</dbReference>
<feature type="region of interest" description="Disordered" evidence="2">
    <location>
        <begin position="25"/>
        <end position="81"/>
    </location>
</feature>
<feature type="compositionally biased region" description="Basic and acidic residues" evidence="2">
    <location>
        <begin position="57"/>
        <end position="78"/>
    </location>
</feature>
<dbReference type="OrthoDB" id="417132at2759"/>
<feature type="chain" id="PRO_5012977450" evidence="3">
    <location>
        <begin position="21"/>
        <end position="766"/>
    </location>
</feature>
<dbReference type="AlphaFoldDB" id="A0A1Q9DC90"/>
<feature type="region of interest" description="Disordered" evidence="2">
    <location>
        <begin position="631"/>
        <end position="660"/>
    </location>
</feature>
<evidence type="ECO:0000256" key="3">
    <source>
        <dbReference type="SAM" id="SignalP"/>
    </source>
</evidence>
<gene>
    <name evidence="4" type="ORF">AK812_SmicGene25440</name>
</gene>
<proteinExistence type="predicted"/>
<feature type="compositionally biased region" description="Acidic residues" evidence="2">
    <location>
        <begin position="648"/>
        <end position="660"/>
    </location>
</feature>
<feature type="coiled-coil region" evidence="1">
    <location>
        <begin position="93"/>
        <end position="120"/>
    </location>
</feature>
<evidence type="ECO:0000313" key="5">
    <source>
        <dbReference type="Proteomes" id="UP000186817"/>
    </source>
</evidence>
<protein>
    <submittedName>
        <fullName evidence="4">Uncharacterized protein</fullName>
    </submittedName>
</protein>
<feature type="signal peptide" evidence="3">
    <location>
        <begin position="1"/>
        <end position="20"/>
    </location>
</feature>
<evidence type="ECO:0000256" key="2">
    <source>
        <dbReference type="SAM" id="MobiDB-lite"/>
    </source>
</evidence>